<feature type="region of interest" description="Disordered" evidence="6">
    <location>
        <begin position="105"/>
        <end position="262"/>
    </location>
</feature>
<keyword evidence="3" id="KW-0963">Cytoplasm</keyword>
<dbReference type="VEuPathDB" id="VectorBase:ISCI016224"/>
<keyword evidence="11" id="KW-1267">Proteomics identification</keyword>
<proteinExistence type="evidence at protein level"/>
<evidence type="ECO:0000259" key="7">
    <source>
        <dbReference type="PROSITE" id="PS50942"/>
    </source>
</evidence>
<dbReference type="PROSITE" id="PS50942">
    <property type="entry name" value="ENTH"/>
    <property type="match status" value="1"/>
</dbReference>
<evidence type="ECO:0000313" key="9">
    <source>
        <dbReference type="EnsemblMetazoa" id="ISCW016224-PA"/>
    </source>
</evidence>
<keyword evidence="4" id="KW-0597">Phosphoprotein</keyword>
<dbReference type="EMBL" id="ABJB010658066">
    <property type="status" value="NOT_ANNOTATED_CDS"/>
    <property type="molecule type" value="Genomic_DNA"/>
</dbReference>
<evidence type="ECO:0000256" key="3">
    <source>
        <dbReference type="ARBA" id="ARBA00022490"/>
    </source>
</evidence>
<dbReference type="VEuPathDB" id="VectorBase:ISCP_036611"/>
<dbReference type="EnsemblMetazoa" id="ISCW016224-RA">
    <property type="protein sequence ID" value="ISCW016224-PA"/>
    <property type="gene ID" value="ISCW016224"/>
</dbReference>
<feature type="compositionally biased region" description="Polar residues" evidence="6">
    <location>
        <begin position="301"/>
        <end position="313"/>
    </location>
</feature>
<feature type="compositionally biased region" description="Low complexity" evidence="6">
    <location>
        <begin position="177"/>
        <end position="198"/>
    </location>
</feature>
<evidence type="ECO:0000256" key="6">
    <source>
        <dbReference type="SAM" id="MobiDB-lite"/>
    </source>
</evidence>
<evidence type="ECO:0000256" key="2">
    <source>
        <dbReference type="ARBA" id="ARBA00010130"/>
    </source>
</evidence>
<reference evidence="8 10" key="1">
    <citation type="submission" date="2008-03" db="EMBL/GenBank/DDBJ databases">
        <title>Annotation of Ixodes scapularis.</title>
        <authorList>
            <consortium name="Ixodes scapularis Genome Project Consortium"/>
            <person name="Caler E."/>
            <person name="Hannick L.I."/>
            <person name="Bidwell S."/>
            <person name="Joardar V."/>
            <person name="Thiagarajan M."/>
            <person name="Amedeo P."/>
            <person name="Galinsky K.J."/>
            <person name="Schobel S."/>
            <person name="Inman J."/>
            <person name="Hostetler J."/>
            <person name="Miller J."/>
            <person name="Hammond M."/>
            <person name="Megy K."/>
            <person name="Lawson D."/>
            <person name="Kodira C."/>
            <person name="Sutton G."/>
            <person name="Meyer J."/>
            <person name="Hill C.A."/>
            <person name="Birren B."/>
            <person name="Nene V."/>
            <person name="Collins F."/>
            <person name="Alarcon-Chaidez F."/>
            <person name="Wikel S."/>
            <person name="Strausberg R."/>
        </authorList>
    </citation>
    <scope>NUCLEOTIDE SEQUENCE [LARGE SCALE GENOMIC DNA]</scope>
    <source>
        <strain evidence="10">Wikel</strain>
        <strain evidence="8">Wikel colony</strain>
    </source>
</reference>
<evidence type="ECO:0000256" key="5">
    <source>
        <dbReference type="ARBA" id="ARBA00023121"/>
    </source>
</evidence>
<feature type="domain" description="ENTH" evidence="7">
    <location>
        <begin position="1"/>
        <end position="80"/>
    </location>
</feature>
<dbReference type="VEuPathDB" id="VectorBase:ISCW016224"/>
<dbReference type="PROSITE" id="PS50330">
    <property type="entry name" value="UIM"/>
    <property type="match status" value="1"/>
</dbReference>
<dbReference type="Pfam" id="PF01417">
    <property type="entry name" value="ENTH"/>
    <property type="match status" value="1"/>
</dbReference>
<evidence type="ECO:0000256" key="4">
    <source>
        <dbReference type="ARBA" id="ARBA00022553"/>
    </source>
</evidence>
<dbReference type="HOGENOM" id="CLU_012678_4_3_1"/>
<comment type="subcellular location">
    <subcellularLocation>
        <location evidence="1">Cytoplasm</location>
    </subcellularLocation>
</comment>
<dbReference type="STRING" id="6945.B7P0P0"/>
<evidence type="ECO:0000256" key="1">
    <source>
        <dbReference type="ARBA" id="ARBA00004496"/>
    </source>
</evidence>
<dbReference type="SMART" id="SM00726">
    <property type="entry name" value="UIM"/>
    <property type="match status" value="2"/>
</dbReference>
<comment type="similarity">
    <text evidence="2">Belongs to the epsin family.</text>
</comment>
<dbReference type="InterPro" id="IPR003903">
    <property type="entry name" value="UIM_dom"/>
</dbReference>
<dbReference type="EMBL" id="ABJB010748067">
    <property type="status" value="NOT_ANNOTATED_CDS"/>
    <property type="molecule type" value="Genomic_DNA"/>
</dbReference>
<evidence type="ECO:0000313" key="10">
    <source>
        <dbReference type="Proteomes" id="UP000001555"/>
    </source>
</evidence>
<evidence type="ECO:0007829" key="11">
    <source>
        <dbReference type="PeptideAtlas" id="B7P0P0"/>
    </source>
</evidence>
<keyword evidence="5" id="KW-0446">Lipid-binding</keyword>
<sequence length="343" mass="35996">MPSEVVSDSTTLGPALTLMGEMRLSYNVVGQQCKENIFAIQTLKDFQHTEDNKDQGVNVREKSKQLVALLKDDERLRAERGRALKAKERFAQATARIGSETLAKYGSGRRDSYGSDAASPRGEGDGASGLSSELECARPQTAGEEELQLQLALAMSKEEAEQEERVRKNDDLRLQMALSESQQSAAAAADPWASPSSSRPGTAADDPWVSPTSRPAQAADPWSGGGATAANGGDLDEFDILSKRSTTTSPISAAPLGVPMGAPAPNPFAAPLTTAAAAATTPLVPAAGNPFQASKPPPPTINQLRSQNSAFPTPQQPPLPIGAGVAFPPSTQAVVPPQQNPFM</sequence>
<dbReference type="Proteomes" id="UP000001555">
    <property type="component" value="Unassembled WGS sequence"/>
</dbReference>
<gene>
    <name evidence="8" type="ORF">IscW_ISCW016224</name>
</gene>
<dbReference type="GO" id="GO:0008289">
    <property type="term" value="F:lipid binding"/>
    <property type="evidence" value="ECO:0007669"/>
    <property type="project" value="UniProtKB-KW"/>
</dbReference>
<dbReference type="SUPFAM" id="SSF48464">
    <property type="entry name" value="ENTH/VHS domain"/>
    <property type="match status" value="1"/>
</dbReference>
<dbReference type="InterPro" id="IPR013809">
    <property type="entry name" value="ENTH"/>
</dbReference>
<feature type="region of interest" description="Disordered" evidence="6">
    <location>
        <begin position="287"/>
        <end position="325"/>
    </location>
</feature>
<name>B7P0P0_IXOSC</name>
<dbReference type="GO" id="GO:0005737">
    <property type="term" value="C:cytoplasm"/>
    <property type="evidence" value="ECO:0007669"/>
    <property type="project" value="UniProtKB-SubCell"/>
</dbReference>
<dbReference type="EMBL" id="DS612847">
    <property type="protein sequence ID" value="EEC00170.1"/>
    <property type="molecule type" value="Genomic_DNA"/>
</dbReference>
<dbReference type="PANTHER" id="PTHR12276:SF115">
    <property type="entry name" value="FI19443P1"/>
    <property type="match status" value="1"/>
</dbReference>
<dbReference type="OrthoDB" id="4033880at2759"/>
<feature type="compositionally biased region" description="Basic and acidic residues" evidence="6">
    <location>
        <begin position="156"/>
        <end position="173"/>
    </location>
</feature>
<keyword evidence="10" id="KW-1185">Reference proteome</keyword>
<dbReference type="Gene3D" id="1.25.40.90">
    <property type="match status" value="1"/>
</dbReference>
<dbReference type="InterPro" id="IPR008942">
    <property type="entry name" value="ENTH_VHS"/>
</dbReference>
<evidence type="ECO:0000313" key="8">
    <source>
        <dbReference type="EMBL" id="EEC00170.1"/>
    </source>
</evidence>
<dbReference type="InParanoid" id="B7P0P0"/>
<protein>
    <submittedName>
        <fullName evidence="8 9">Liquid facets, putative</fullName>
    </submittedName>
</protein>
<accession>B7P0P0</accession>
<reference evidence="9" key="2">
    <citation type="submission" date="2020-05" db="UniProtKB">
        <authorList>
            <consortium name="EnsemblMetazoa"/>
        </authorList>
    </citation>
    <scope>IDENTIFICATION</scope>
    <source>
        <strain evidence="9">wikel</strain>
    </source>
</reference>
<dbReference type="PaxDb" id="6945-B7P0P0"/>
<dbReference type="PANTHER" id="PTHR12276">
    <property type="entry name" value="EPSIN/ENT-RELATED"/>
    <property type="match status" value="1"/>
</dbReference>
<dbReference type="AlphaFoldDB" id="B7P0P0"/>
<organism>
    <name type="scientific">Ixodes scapularis</name>
    <name type="common">Black-legged tick</name>
    <name type="synonym">Deer tick</name>
    <dbReference type="NCBI Taxonomy" id="6945"/>
    <lineage>
        <taxon>Eukaryota</taxon>
        <taxon>Metazoa</taxon>
        <taxon>Ecdysozoa</taxon>
        <taxon>Arthropoda</taxon>
        <taxon>Chelicerata</taxon>
        <taxon>Arachnida</taxon>
        <taxon>Acari</taxon>
        <taxon>Parasitiformes</taxon>
        <taxon>Ixodida</taxon>
        <taxon>Ixodoidea</taxon>
        <taxon>Ixodidae</taxon>
        <taxon>Ixodinae</taxon>
        <taxon>Ixodes</taxon>
    </lineage>
</organism>